<accession>A0A314USE9</accession>
<evidence type="ECO:0000256" key="1">
    <source>
        <dbReference type="PROSITE-ProRule" id="PRU00042"/>
    </source>
</evidence>
<dbReference type="PANTHER" id="PTHR46353">
    <property type="entry name" value="ZINC FINGER PROTEIN 5"/>
    <property type="match status" value="1"/>
</dbReference>
<organism evidence="3 4">
    <name type="scientific">Prunus yedoensis var. nudiflora</name>
    <dbReference type="NCBI Taxonomy" id="2094558"/>
    <lineage>
        <taxon>Eukaryota</taxon>
        <taxon>Viridiplantae</taxon>
        <taxon>Streptophyta</taxon>
        <taxon>Embryophyta</taxon>
        <taxon>Tracheophyta</taxon>
        <taxon>Spermatophyta</taxon>
        <taxon>Magnoliopsida</taxon>
        <taxon>eudicotyledons</taxon>
        <taxon>Gunneridae</taxon>
        <taxon>Pentapetalae</taxon>
        <taxon>rosids</taxon>
        <taxon>fabids</taxon>
        <taxon>Rosales</taxon>
        <taxon>Rosaceae</taxon>
        <taxon>Amygdaloideae</taxon>
        <taxon>Amygdaleae</taxon>
        <taxon>Prunus</taxon>
    </lineage>
</organism>
<proteinExistence type="predicted"/>
<evidence type="ECO:0000313" key="3">
    <source>
        <dbReference type="EMBL" id="PQM37709.1"/>
    </source>
</evidence>
<dbReference type="GO" id="GO:0008270">
    <property type="term" value="F:zinc ion binding"/>
    <property type="evidence" value="ECO:0007669"/>
    <property type="project" value="UniProtKB-KW"/>
</dbReference>
<dbReference type="PROSITE" id="PS50157">
    <property type="entry name" value="ZINC_FINGER_C2H2_2"/>
    <property type="match status" value="1"/>
</dbReference>
<dbReference type="GO" id="GO:0009740">
    <property type="term" value="P:gibberellic acid mediated signaling pathway"/>
    <property type="evidence" value="ECO:0007669"/>
    <property type="project" value="TreeGrafter"/>
</dbReference>
<dbReference type="OrthoDB" id="772256at2759"/>
<keyword evidence="1" id="KW-0863">Zinc-finger</keyword>
<evidence type="ECO:0000259" key="2">
    <source>
        <dbReference type="PROSITE" id="PS50157"/>
    </source>
</evidence>
<dbReference type="PROSITE" id="PS00028">
    <property type="entry name" value="ZINC_FINGER_C2H2_1"/>
    <property type="match status" value="1"/>
</dbReference>
<dbReference type="PANTHER" id="PTHR46353:SF13">
    <property type="entry name" value="ZINC FINGER PROTEIN 6"/>
    <property type="match status" value="1"/>
</dbReference>
<comment type="caution">
    <text evidence="3">The sequence shown here is derived from an EMBL/GenBank/DDBJ whole genome shotgun (WGS) entry which is preliminary data.</text>
</comment>
<dbReference type="GO" id="GO:0000976">
    <property type="term" value="F:transcription cis-regulatory region binding"/>
    <property type="evidence" value="ECO:0007669"/>
    <property type="project" value="TreeGrafter"/>
</dbReference>
<reference evidence="3 4" key="1">
    <citation type="submission" date="2018-02" db="EMBL/GenBank/DDBJ databases">
        <title>Draft genome of wild Prunus yedoensis var. nudiflora.</title>
        <authorList>
            <person name="Baek S."/>
            <person name="Kim J.-H."/>
            <person name="Choi K."/>
            <person name="Kim G.-B."/>
            <person name="Cho A."/>
            <person name="Jang H."/>
            <person name="Shin C.-H."/>
            <person name="Yu H.-J."/>
            <person name="Mun J.-H."/>
        </authorList>
    </citation>
    <scope>NUCLEOTIDE SEQUENCE [LARGE SCALE GENOMIC DNA]</scope>
    <source>
        <strain evidence="4">cv. Jeju island</strain>
        <tissue evidence="3">Leaf</tissue>
    </source>
</reference>
<feature type="domain" description="C2H2-type" evidence="2">
    <location>
        <begin position="55"/>
        <end position="82"/>
    </location>
</feature>
<name>A0A314USE9_PRUYE</name>
<dbReference type="GO" id="GO:0009736">
    <property type="term" value="P:cytokinin-activated signaling pathway"/>
    <property type="evidence" value="ECO:0007669"/>
    <property type="project" value="TreeGrafter"/>
</dbReference>
<dbReference type="InterPro" id="IPR013087">
    <property type="entry name" value="Znf_C2H2_type"/>
</dbReference>
<sequence>MADIIDYDTKLNTISTVTSASTPLKLFGFNISEDHYNSNITKSSSASQESGLRKYECLYCCREFSNSQALGGHQNAHKKERQILKRAQMHASSRNLATSHVQNPIISAFISPSHLFTSMMVPTAAPPQSPSCLYMAHAPVNISDRDAYLSGTGLSPLGRHVYRKAGIGECLMMRASSQEGVGNHASFLQGLSGCAEDEGGNKLDKGLGLNLHLSLGPASQ</sequence>
<dbReference type="GO" id="GO:0005634">
    <property type="term" value="C:nucleus"/>
    <property type="evidence" value="ECO:0007669"/>
    <property type="project" value="TreeGrafter"/>
</dbReference>
<dbReference type="SUPFAM" id="SSF57667">
    <property type="entry name" value="beta-beta-alpha zinc fingers"/>
    <property type="match status" value="1"/>
</dbReference>
<keyword evidence="1" id="KW-0862">Zinc</keyword>
<keyword evidence="1" id="KW-0479">Metal-binding</keyword>
<dbReference type="Gene3D" id="3.30.160.60">
    <property type="entry name" value="Classic Zinc Finger"/>
    <property type="match status" value="1"/>
</dbReference>
<dbReference type="InterPro" id="IPR036236">
    <property type="entry name" value="Znf_C2H2_sf"/>
</dbReference>
<dbReference type="GO" id="GO:0003700">
    <property type="term" value="F:DNA-binding transcription factor activity"/>
    <property type="evidence" value="ECO:0007669"/>
    <property type="project" value="TreeGrafter"/>
</dbReference>
<protein>
    <submittedName>
        <fullName evidence="3">Zinc finger protein 6</fullName>
    </submittedName>
</protein>
<dbReference type="STRING" id="2094558.A0A314USE9"/>
<evidence type="ECO:0000313" key="4">
    <source>
        <dbReference type="Proteomes" id="UP000250321"/>
    </source>
</evidence>
<dbReference type="InterPro" id="IPR044299">
    <property type="entry name" value="GIS3/ZFP5/ZFP6"/>
</dbReference>
<dbReference type="GO" id="GO:0010090">
    <property type="term" value="P:trichome morphogenesis"/>
    <property type="evidence" value="ECO:0007669"/>
    <property type="project" value="InterPro"/>
</dbReference>
<dbReference type="EMBL" id="PJQY01003411">
    <property type="protein sequence ID" value="PQM37709.1"/>
    <property type="molecule type" value="Genomic_DNA"/>
</dbReference>
<dbReference type="Proteomes" id="UP000250321">
    <property type="component" value="Unassembled WGS sequence"/>
</dbReference>
<keyword evidence="4" id="KW-1185">Reference proteome</keyword>
<dbReference type="AlphaFoldDB" id="A0A314USE9"/>
<gene>
    <name evidence="3" type="ORF">Pyn_18991</name>
</gene>